<dbReference type="SUPFAM" id="SSF50156">
    <property type="entry name" value="PDZ domain-like"/>
    <property type="match status" value="1"/>
</dbReference>
<dbReference type="PANTHER" id="PTHR43343:SF3">
    <property type="entry name" value="PROTEASE DO-LIKE 8, CHLOROPLASTIC"/>
    <property type="match status" value="1"/>
</dbReference>
<dbReference type="PANTHER" id="PTHR43343">
    <property type="entry name" value="PEPTIDASE S12"/>
    <property type="match status" value="1"/>
</dbReference>
<evidence type="ECO:0000313" key="7">
    <source>
        <dbReference type="Proteomes" id="UP000315440"/>
    </source>
</evidence>
<dbReference type="Pfam" id="PF13365">
    <property type="entry name" value="Trypsin_2"/>
    <property type="match status" value="1"/>
</dbReference>
<dbReference type="GO" id="GO:0004252">
    <property type="term" value="F:serine-type endopeptidase activity"/>
    <property type="evidence" value="ECO:0007669"/>
    <property type="project" value="InterPro"/>
</dbReference>
<evidence type="ECO:0000313" key="6">
    <source>
        <dbReference type="EMBL" id="TWT90445.1"/>
    </source>
</evidence>
<keyword evidence="4" id="KW-1133">Transmembrane helix</keyword>
<sequence>MEPSSHDHTPHDPAFKGDASHDDSMVSPPATPTSLETAAPVGPASDSPYAKPNLVIKDPDPYAFANRIRRLTIALCVISCVALAPFLYERLGYQSRRGQLRADYEFASEHMGEIAPRMVEFSMASRMVAMRAGPSVVSIHRPGARGQMGQGSGVVVDAKGYIVTNHHVIGDAPSLIVEMQDGSTRDATVVGSDPAMDLAVLKVDANGLIAAEWGDSERLEVGDLVWALGSPFGLSSSMTFGIVSAKSRRSGSGVTRALYQEFLQTDVAINPGNSGGPLVDVQGRVVGINTAILGDSYRGVSFAIPSEFAKDIYLKLRDNGHIERGYLGIEPQALPEVARRAFGLDFGEGVWVAQVMRPSPAQLGGLRQGDVILSWNDHAATDPTLLSREIAASDIGSTAEVSIKRMVAGEVVEQMLEVEVGRSSASGR</sequence>
<feature type="compositionally biased region" description="Basic and acidic residues" evidence="3">
    <location>
        <begin position="1"/>
        <end position="24"/>
    </location>
</feature>
<keyword evidence="1 6" id="KW-0645">Protease</keyword>
<dbReference type="PROSITE" id="PS50106">
    <property type="entry name" value="PDZ"/>
    <property type="match status" value="1"/>
</dbReference>
<dbReference type="Gene3D" id="2.40.10.120">
    <property type="match status" value="1"/>
</dbReference>
<dbReference type="OrthoDB" id="248175at2"/>
<keyword evidence="4" id="KW-0812">Transmembrane</keyword>
<feature type="region of interest" description="Disordered" evidence="3">
    <location>
        <begin position="1"/>
        <end position="52"/>
    </location>
</feature>
<dbReference type="InterPro" id="IPR001478">
    <property type="entry name" value="PDZ"/>
</dbReference>
<dbReference type="SUPFAM" id="SSF50494">
    <property type="entry name" value="Trypsin-like serine proteases"/>
    <property type="match status" value="1"/>
</dbReference>
<keyword evidence="7" id="KW-1185">Reference proteome</keyword>
<dbReference type="InterPro" id="IPR009003">
    <property type="entry name" value="Peptidase_S1_PA"/>
</dbReference>
<accession>A0A5C5ZTN3</accession>
<feature type="transmembrane region" description="Helical" evidence="4">
    <location>
        <begin position="68"/>
        <end position="88"/>
    </location>
</feature>
<evidence type="ECO:0000256" key="2">
    <source>
        <dbReference type="ARBA" id="ARBA00022801"/>
    </source>
</evidence>
<feature type="domain" description="PDZ" evidence="5">
    <location>
        <begin position="311"/>
        <end position="377"/>
    </location>
</feature>
<keyword evidence="4" id="KW-0472">Membrane</keyword>
<dbReference type="PRINTS" id="PR00834">
    <property type="entry name" value="PROTEASES2C"/>
</dbReference>
<reference evidence="6 7" key="1">
    <citation type="submission" date="2019-02" db="EMBL/GenBank/DDBJ databases">
        <title>Deep-cultivation of Planctomycetes and their phenomic and genomic characterization uncovers novel biology.</title>
        <authorList>
            <person name="Wiegand S."/>
            <person name="Jogler M."/>
            <person name="Boedeker C."/>
            <person name="Pinto D."/>
            <person name="Vollmers J."/>
            <person name="Rivas-Marin E."/>
            <person name="Kohn T."/>
            <person name="Peeters S.H."/>
            <person name="Heuer A."/>
            <person name="Rast P."/>
            <person name="Oberbeckmann S."/>
            <person name="Bunk B."/>
            <person name="Jeske O."/>
            <person name="Meyerdierks A."/>
            <person name="Storesund J.E."/>
            <person name="Kallscheuer N."/>
            <person name="Luecker S."/>
            <person name="Lage O.M."/>
            <person name="Pohl T."/>
            <person name="Merkel B.J."/>
            <person name="Hornburger P."/>
            <person name="Mueller R.-W."/>
            <person name="Bruemmer F."/>
            <person name="Labrenz M."/>
            <person name="Spormann A.M."/>
            <person name="Op Den Camp H."/>
            <person name="Overmann J."/>
            <person name="Amann R."/>
            <person name="Jetten M.S.M."/>
            <person name="Mascher T."/>
            <person name="Medema M.H."/>
            <person name="Devos D.P."/>
            <person name="Kaster A.-K."/>
            <person name="Ovreas L."/>
            <person name="Rohde M."/>
            <person name="Galperin M.Y."/>
            <person name="Jogler C."/>
        </authorList>
    </citation>
    <scope>NUCLEOTIDE SEQUENCE [LARGE SCALE GENOMIC DNA]</scope>
    <source>
        <strain evidence="6 7">Mal64</strain>
    </source>
</reference>
<name>A0A5C5ZTN3_9BACT</name>
<evidence type="ECO:0000256" key="1">
    <source>
        <dbReference type="ARBA" id="ARBA00022670"/>
    </source>
</evidence>
<protein>
    <submittedName>
        <fullName evidence="6">Putative periplasmic serine endoprotease DegP-like</fullName>
        <ecNumber evidence="6">3.4.21.107</ecNumber>
    </submittedName>
</protein>
<evidence type="ECO:0000256" key="4">
    <source>
        <dbReference type="SAM" id="Phobius"/>
    </source>
</evidence>
<gene>
    <name evidence="6" type="primary">degP1</name>
    <name evidence="6" type="ORF">Mal64_08340</name>
</gene>
<dbReference type="Gene3D" id="2.30.42.10">
    <property type="match status" value="1"/>
</dbReference>
<dbReference type="AlphaFoldDB" id="A0A5C5ZTN3"/>
<dbReference type="SMART" id="SM00228">
    <property type="entry name" value="PDZ"/>
    <property type="match status" value="1"/>
</dbReference>
<comment type="caution">
    <text evidence="6">The sequence shown here is derived from an EMBL/GenBank/DDBJ whole genome shotgun (WGS) entry which is preliminary data.</text>
</comment>
<proteinExistence type="predicted"/>
<evidence type="ECO:0000256" key="3">
    <source>
        <dbReference type="SAM" id="MobiDB-lite"/>
    </source>
</evidence>
<dbReference type="EMBL" id="SJPQ01000001">
    <property type="protein sequence ID" value="TWT90445.1"/>
    <property type="molecule type" value="Genomic_DNA"/>
</dbReference>
<dbReference type="Pfam" id="PF13180">
    <property type="entry name" value="PDZ_2"/>
    <property type="match status" value="1"/>
</dbReference>
<dbReference type="InterPro" id="IPR001940">
    <property type="entry name" value="Peptidase_S1C"/>
</dbReference>
<keyword evidence="2 6" id="KW-0378">Hydrolase</keyword>
<dbReference type="RefSeq" id="WP_146397331.1">
    <property type="nucleotide sequence ID" value="NZ_SJPQ01000001.1"/>
</dbReference>
<evidence type="ECO:0000259" key="5">
    <source>
        <dbReference type="PROSITE" id="PS50106"/>
    </source>
</evidence>
<organism evidence="6 7">
    <name type="scientific">Pseudobythopirellula maris</name>
    <dbReference type="NCBI Taxonomy" id="2527991"/>
    <lineage>
        <taxon>Bacteria</taxon>
        <taxon>Pseudomonadati</taxon>
        <taxon>Planctomycetota</taxon>
        <taxon>Planctomycetia</taxon>
        <taxon>Pirellulales</taxon>
        <taxon>Lacipirellulaceae</taxon>
        <taxon>Pseudobythopirellula</taxon>
    </lineage>
</organism>
<dbReference type="GO" id="GO:0006508">
    <property type="term" value="P:proteolysis"/>
    <property type="evidence" value="ECO:0007669"/>
    <property type="project" value="UniProtKB-KW"/>
</dbReference>
<dbReference type="InterPro" id="IPR036034">
    <property type="entry name" value="PDZ_sf"/>
</dbReference>
<dbReference type="EC" id="3.4.21.107" evidence="6"/>
<dbReference type="Proteomes" id="UP000315440">
    <property type="component" value="Unassembled WGS sequence"/>
</dbReference>
<dbReference type="InterPro" id="IPR051201">
    <property type="entry name" value="Chloro_Bact_Ser_Proteases"/>
</dbReference>